<feature type="transmembrane region" description="Helical" evidence="2">
    <location>
        <begin position="17"/>
        <end position="36"/>
    </location>
</feature>
<keyword evidence="5" id="KW-1185">Reference proteome</keyword>
<feature type="domain" description="M23ase beta-sheet core" evidence="3">
    <location>
        <begin position="142"/>
        <end position="245"/>
    </location>
</feature>
<reference evidence="4 5" key="1">
    <citation type="submission" date="2015-06" db="EMBL/GenBank/DDBJ databases">
        <title>Draft genome sequence of the purine-degrading Clostridium cylindrosporum HC-1 (DSM 605).</title>
        <authorList>
            <person name="Poehlein A."/>
            <person name="Schiel-Bengelsdorf B."/>
            <person name="Bengelsdorf F."/>
            <person name="Daniel R."/>
            <person name="Duerre P."/>
        </authorList>
    </citation>
    <scope>NUCLEOTIDE SEQUENCE [LARGE SCALE GENOMIC DNA]</scope>
    <source>
        <strain evidence="4 5">DSM 605</strain>
    </source>
</reference>
<dbReference type="PANTHER" id="PTHR21666">
    <property type="entry name" value="PEPTIDASE-RELATED"/>
    <property type="match status" value="1"/>
</dbReference>
<dbReference type="SUPFAM" id="SSF51261">
    <property type="entry name" value="Duplicated hybrid motif"/>
    <property type="match status" value="1"/>
</dbReference>
<evidence type="ECO:0000256" key="2">
    <source>
        <dbReference type="SAM" id="Phobius"/>
    </source>
</evidence>
<comment type="caution">
    <text evidence="4">The sequence shown here is derived from an EMBL/GenBank/DDBJ whole genome shotgun (WGS) entry which is preliminary data.</text>
</comment>
<dbReference type="PANTHER" id="PTHR21666:SF270">
    <property type="entry name" value="MUREIN HYDROLASE ACTIVATOR ENVC"/>
    <property type="match status" value="1"/>
</dbReference>
<feature type="compositionally biased region" description="Basic and acidic residues" evidence="1">
    <location>
        <begin position="47"/>
        <end position="65"/>
    </location>
</feature>
<accession>A0A0J8DF27</accession>
<keyword evidence="2" id="KW-0472">Membrane</keyword>
<proteinExistence type="predicted"/>
<dbReference type="AlphaFoldDB" id="A0A0J8DF27"/>
<feature type="region of interest" description="Disordered" evidence="1">
    <location>
        <begin position="47"/>
        <end position="110"/>
    </location>
</feature>
<organism evidence="4 5">
    <name type="scientific">Clostridium cylindrosporum DSM 605</name>
    <dbReference type="NCBI Taxonomy" id="1121307"/>
    <lineage>
        <taxon>Bacteria</taxon>
        <taxon>Bacillati</taxon>
        <taxon>Bacillota</taxon>
        <taxon>Clostridia</taxon>
        <taxon>Eubacteriales</taxon>
        <taxon>Clostridiaceae</taxon>
        <taxon>Clostridium</taxon>
    </lineage>
</organism>
<gene>
    <name evidence="4" type="ORF">CLCY_5c00120</name>
</gene>
<evidence type="ECO:0000259" key="3">
    <source>
        <dbReference type="Pfam" id="PF01551"/>
    </source>
</evidence>
<keyword evidence="2" id="KW-0812">Transmembrane</keyword>
<keyword evidence="2" id="KW-1133">Transmembrane helix</keyword>
<dbReference type="InterPro" id="IPR050570">
    <property type="entry name" value="Cell_wall_metabolism_enzyme"/>
</dbReference>
<dbReference type="CDD" id="cd12797">
    <property type="entry name" value="M23_peptidase"/>
    <property type="match status" value="1"/>
</dbReference>
<feature type="compositionally biased region" description="Basic and acidic residues" evidence="1">
    <location>
        <begin position="80"/>
        <end position="106"/>
    </location>
</feature>
<dbReference type="OrthoDB" id="9801106at2"/>
<dbReference type="Gene3D" id="2.70.70.10">
    <property type="entry name" value="Glucose Permease (Domain IIA)"/>
    <property type="match status" value="1"/>
</dbReference>
<evidence type="ECO:0000313" key="5">
    <source>
        <dbReference type="Proteomes" id="UP000036756"/>
    </source>
</evidence>
<dbReference type="EMBL" id="LFVU01000004">
    <property type="protein sequence ID" value="KMT22773.1"/>
    <property type="molecule type" value="Genomic_DNA"/>
</dbReference>
<dbReference type="Proteomes" id="UP000036756">
    <property type="component" value="Unassembled WGS sequence"/>
</dbReference>
<dbReference type="PATRIC" id="fig|1121307.3.peg.1944"/>
<dbReference type="GO" id="GO:0004222">
    <property type="term" value="F:metalloendopeptidase activity"/>
    <property type="evidence" value="ECO:0007669"/>
    <property type="project" value="TreeGrafter"/>
</dbReference>
<dbReference type="RefSeq" id="WP_048569514.1">
    <property type="nucleotide sequence ID" value="NZ_LFVU01000004.1"/>
</dbReference>
<evidence type="ECO:0000256" key="1">
    <source>
        <dbReference type="SAM" id="MobiDB-lite"/>
    </source>
</evidence>
<dbReference type="InterPro" id="IPR016047">
    <property type="entry name" value="M23ase_b-sheet_dom"/>
</dbReference>
<sequence length="260" mass="28716">MGIKNSSKKPNLVKREGFYVVLFLCLCVVAVVTVYLSKANSLRKEQELAQKPSVKVESKIEDAEQVKNPNGTVPTMKRTKKEEEKSKEEKTEAKDKNKEESKDTSAKKKQSISLEAPVKGEVSKKFFKNELAYTKALDIWETHEAIDIACSLGAEVKSAAKGKVIDVYNDDKAEKTLKSGYGLTVVVEHDNGYRTVYSNLADNLKVKKGDKVEAGTVIGAVGDTSVREAVKIDGAHLHFGLLEKSDKDYQTLDPAGYIKK</sequence>
<dbReference type="Pfam" id="PF01551">
    <property type="entry name" value="Peptidase_M23"/>
    <property type="match status" value="1"/>
</dbReference>
<dbReference type="InterPro" id="IPR011055">
    <property type="entry name" value="Dup_hybrid_motif"/>
</dbReference>
<name>A0A0J8DF27_CLOCY</name>
<protein>
    <recommendedName>
        <fullName evidence="3">M23ase beta-sheet core domain-containing protein</fullName>
    </recommendedName>
</protein>
<dbReference type="STRING" id="1121307.CLCY_5c00120"/>
<evidence type="ECO:0000313" key="4">
    <source>
        <dbReference type="EMBL" id="KMT22773.1"/>
    </source>
</evidence>